<dbReference type="GO" id="GO:0000701">
    <property type="term" value="F:purine-specific mismatch base pair DNA N-glycosylase activity"/>
    <property type="evidence" value="ECO:0007669"/>
    <property type="project" value="UniProtKB-EC"/>
</dbReference>
<dbReference type="EC" id="3.2.2.31" evidence="4 14"/>
<dbReference type="PANTHER" id="PTHR42944:SF1">
    <property type="entry name" value="ADENINE DNA GLYCOSYLASE"/>
    <property type="match status" value="1"/>
</dbReference>
<dbReference type="Pfam" id="PF14815">
    <property type="entry name" value="NUDIX_4"/>
    <property type="match status" value="1"/>
</dbReference>
<name>A0A074N506_9SPHN</name>
<sequence>MTASISDALLDWYDRNARALPWRNPPGAPLPDDAAWPYRVWLSEVMLQQTTVAAVKPYFEAFTRRWPTVEDLAAAPEDDVMAAWAGLGYYSRARNLVKCARAVAARGGFPAEEAGLRELPGLGAYTSAAIAAIAFGRRAVVVDANVERVVARLFALRQPLPGARKPIREKAEAITPEMRAGDFAQAMMDLGSQVCTAKAPRCLLCPLSSDCEGREKGIAESLPIKPAKKAKPERRGTAFWIERINGPGREVWLVKRPGTGMLGGMRALPDDGWSARDDGSGAAPWGGNPEGMWAGVWEDLGAVRHTFTHAHLTLGLRRAEISGEPGGEGEWWPIERLEEAGLPTLYAKAARLALARES</sequence>
<organism evidence="16 17">
    <name type="scientific">Erythrobacter litoralis</name>
    <dbReference type="NCBI Taxonomy" id="39960"/>
    <lineage>
        <taxon>Bacteria</taxon>
        <taxon>Pseudomonadati</taxon>
        <taxon>Pseudomonadota</taxon>
        <taxon>Alphaproteobacteria</taxon>
        <taxon>Sphingomonadales</taxon>
        <taxon>Erythrobacteraceae</taxon>
        <taxon>Erythrobacter/Porphyrobacter group</taxon>
        <taxon>Erythrobacter</taxon>
    </lineage>
</organism>
<evidence type="ECO:0000256" key="8">
    <source>
        <dbReference type="ARBA" id="ARBA00022763"/>
    </source>
</evidence>
<dbReference type="GO" id="GO:0051539">
    <property type="term" value="F:4 iron, 4 sulfur cluster binding"/>
    <property type="evidence" value="ECO:0007669"/>
    <property type="project" value="UniProtKB-UniRule"/>
</dbReference>
<dbReference type="GO" id="GO:0035485">
    <property type="term" value="F:adenine/guanine mispair binding"/>
    <property type="evidence" value="ECO:0007669"/>
    <property type="project" value="TreeGrafter"/>
</dbReference>
<dbReference type="SUPFAM" id="SSF48150">
    <property type="entry name" value="DNA-glycosylase"/>
    <property type="match status" value="1"/>
</dbReference>
<evidence type="ECO:0000256" key="4">
    <source>
        <dbReference type="ARBA" id="ARBA00012045"/>
    </source>
</evidence>
<evidence type="ECO:0000259" key="15">
    <source>
        <dbReference type="SMART" id="SM00478"/>
    </source>
</evidence>
<accession>A0A074N506</accession>
<evidence type="ECO:0000256" key="6">
    <source>
        <dbReference type="ARBA" id="ARBA00022485"/>
    </source>
</evidence>
<comment type="cofactor">
    <cofactor evidence="14">
        <name>[4Fe-4S] cluster</name>
        <dbReference type="ChEBI" id="CHEBI:49883"/>
    </cofactor>
    <text evidence="14">Binds 1 [4Fe-4S] cluster.</text>
</comment>
<keyword evidence="9" id="KW-0378">Hydrolase</keyword>
<dbReference type="AlphaFoldDB" id="A0A074N506"/>
<evidence type="ECO:0000256" key="12">
    <source>
        <dbReference type="ARBA" id="ARBA00023204"/>
    </source>
</evidence>
<comment type="function">
    <text evidence="2">Adenine glycosylase active on G-A mispairs. MutY also corrects error-prone DNA synthesis past GO lesions which are due to the oxidatively damaged form of guanine: 7,8-dihydro-8-oxoguanine (8-oxo-dGTP).</text>
</comment>
<reference evidence="16 17" key="1">
    <citation type="submission" date="2014-04" db="EMBL/GenBank/DDBJ databases">
        <title>A comprehensive comparison of genomes of Erythrobacter spp. Strains.</title>
        <authorList>
            <person name="Zheng Q."/>
        </authorList>
    </citation>
    <scope>NUCLEOTIDE SEQUENCE [LARGE SCALE GENOMIC DNA]</scope>
    <source>
        <strain evidence="16 17">DSM 8509</strain>
    </source>
</reference>
<dbReference type="KEGG" id="elq:Ga0102493_112064"/>
<evidence type="ECO:0000313" key="17">
    <source>
        <dbReference type="Proteomes" id="UP000027866"/>
    </source>
</evidence>
<dbReference type="FunFam" id="1.10.340.30:FF:000002">
    <property type="entry name" value="Adenine DNA glycosylase"/>
    <property type="match status" value="1"/>
</dbReference>
<dbReference type="SUPFAM" id="SSF55811">
    <property type="entry name" value="Nudix"/>
    <property type="match status" value="1"/>
</dbReference>
<dbReference type="InterPro" id="IPR011257">
    <property type="entry name" value="DNA_glycosylase"/>
</dbReference>
<dbReference type="InterPro" id="IPR015797">
    <property type="entry name" value="NUDIX_hydrolase-like_dom_sf"/>
</dbReference>
<dbReference type="GO" id="GO:0034039">
    <property type="term" value="F:8-oxo-7,8-dihydroguanine DNA N-glycosylase activity"/>
    <property type="evidence" value="ECO:0007669"/>
    <property type="project" value="TreeGrafter"/>
</dbReference>
<dbReference type="InterPro" id="IPR029119">
    <property type="entry name" value="MutY_C"/>
</dbReference>
<keyword evidence="8 14" id="KW-0227">DNA damage</keyword>
<dbReference type="InterPro" id="IPR044298">
    <property type="entry name" value="MIG/MutY"/>
</dbReference>
<protein>
    <recommendedName>
        <fullName evidence="5 14">Adenine DNA glycosylase</fullName>
        <ecNumber evidence="4 14">3.2.2.31</ecNumber>
    </recommendedName>
</protein>
<dbReference type="InterPro" id="IPR003265">
    <property type="entry name" value="HhH-GPD_domain"/>
</dbReference>
<evidence type="ECO:0000256" key="7">
    <source>
        <dbReference type="ARBA" id="ARBA00022723"/>
    </source>
</evidence>
<comment type="similarity">
    <text evidence="3 14">Belongs to the Nth/MutY family.</text>
</comment>
<dbReference type="SMART" id="SM00478">
    <property type="entry name" value="ENDO3c"/>
    <property type="match status" value="1"/>
</dbReference>
<keyword evidence="12" id="KW-0234">DNA repair</keyword>
<dbReference type="GO" id="GO:0006284">
    <property type="term" value="P:base-excision repair"/>
    <property type="evidence" value="ECO:0007669"/>
    <property type="project" value="UniProtKB-UniRule"/>
</dbReference>
<dbReference type="InterPro" id="IPR023170">
    <property type="entry name" value="HhH_base_excis_C"/>
</dbReference>
<evidence type="ECO:0000256" key="9">
    <source>
        <dbReference type="ARBA" id="ARBA00022801"/>
    </source>
</evidence>
<evidence type="ECO:0000256" key="14">
    <source>
        <dbReference type="RuleBase" id="RU365096"/>
    </source>
</evidence>
<dbReference type="GO" id="GO:0006298">
    <property type="term" value="P:mismatch repair"/>
    <property type="evidence" value="ECO:0007669"/>
    <property type="project" value="TreeGrafter"/>
</dbReference>
<dbReference type="SMART" id="SM00525">
    <property type="entry name" value="FES"/>
    <property type="match status" value="1"/>
</dbReference>
<dbReference type="OrthoDB" id="9802365at2"/>
<comment type="catalytic activity">
    <reaction evidence="1 14">
        <text>Hydrolyzes free adenine bases from 7,8-dihydro-8-oxoguanine:adenine mismatched double-stranded DNA, leaving an apurinic site.</text>
        <dbReference type="EC" id="3.2.2.31"/>
    </reaction>
</comment>
<keyword evidence="7" id="KW-0479">Metal-binding</keyword>
<dbReference type="GO" id="GO:0046872">
    <property type="term" value="F:metal ion binding"/>
    <property type="evidence" value="ECO:0007669"/>
    <property type="project" value="UniProtKB-UniRule"/>
</dbReference>
<feature type="domain" description="HhH-GPD" evidence="15">
    <location>
        <begin position="46"/>
        <end position="193"/>
    </location>
</feature>
<dbReference type="EMBL" id="JMIX01000007">
    <property type="protein sequence ID" value="KEO93052.1"/>
    <property type="molecule type" value="Genomic_DNA"/>
</dbReference>
<evidence type="ECO:0000256" key="5">
    <source>
        <dbReference type="ARBA" id="ARBA00022023"/>
    </source>
</evidence>
<dbReference type="Pfam" id="PF00730">
    <property type="entry name" value="HhH-GPD"/>
    <property type="match status" value="1"/>
</dbReference>
<evidence type="ECO:0000256" key="3">
    <source>
        <dbReference type="ARBA" id="ARBA00008343"/>
    </source>
</evidence>
<keyword evidence="6" id="KW-0004">4Fe-4S</keyword>
<dbReference type="Gene3D" id="3.90.79.10">
    <property type="entry name" value="Nucleoside Triphosphate Pyrophosphohydrolase"/>
    <property type="match status" value="1"/>
</dbReference>
<evidence type="ECO:0000256" key="1">
    <source>
        <dbReference type="ARBA" id="ARBA00000843"/>
    </source>
</evidence>
<keyword evidence="13 14" id="KW-0326">Glycosidase</keyword>
<evidence type="ECO:0000256" key="10">
    <source>
        <dbReference type="ARBA" id="ARBA00023004"/>
    </source>
</evidence>
<evidence type="ECO:0000256" key="2">
    <source>
        <dbReference type="ARBA" id="ARBA00002933"/>
    </source>
</evidence>
<dbReference type="GO" id="GO:0032357">
    <property type="term" value="F:oxidized purine DNA binding"/>
    <property type="evidence" value="ECO:0007669"/>
    <property type="project" value="TreeGrafter"/>
</dbReference>
<evidence type="ECO:0000256" key="13">
    <source>
        <dbReference type="ARBA" id="ARBA00023295"/>
    </source>
</evidence>
<comment type="caution">
    <text evidence="16">The sequence shown here is derived from an EMBL/GenBank/DDBJ whole genome shotgun (WGS) entry which is preliminary data.</text>
</comment>
<proteinExistence type="inferred from homology"/>
<dbReference type="PATRIC" id="fig|39960.10.peg.1153"/>
<keyword evidence="10 14" id="KW-0408">Iron</keyword>
<evidence type="ECO:0000256" key="11">
    <source>
        <dbReference type="ARBA" id="ARBA00023014"/>
    </source>
</evidence>
<dbReference type="PANTHER" id="PTHR42944">
    <property type="entry name" value="ADENINE DNA GLYCOSYLASE"/>
    <property type="match status" value="1"/>
</dbReference>
<dbReference type="CDD" id="cd00056">
    <property type="entry name" value="ENDO3c"/>
    <property type="match status" value="1"/>
</dbReference>
<dbReference type="Gene3D" id="1.10.1670.10">
    <property type="entry name" value="Helix-hairpin-Helix base-excision DNA repair enzymes (C-terminal)"/>
    <property type="match status" value="1"/>
</dbReference>
<keyword evidence="17" id="KW-1185">Reference proteome</keyword>
<dbReference type="InterPro" id="IPR003651">
    <property type="entry name" value="Endonuclease3_FeS-loop_motif"/>
</dbReference>
<evidence type="ECO:0000313" key="16">
    <source>
        <dbReference type="EMBL" id="KEO93052.1"/>
    </source>
</evidence>
<keyword evidence="11" id="KW-0411">Iron-sulfur</keyword>
<dbReference type="Proteomes" id="UP000027866">
    <property type="component" value="Unassembled WGS sequence"/>
</dbReference>
<dbReference type="Gene3D" id="1.10.340.30">
    <property type="entry name" value="Hypothetical protein, domain 2"/>
    <property type="match status" value="1"/>
</dbReference>
<gene>
    <name evidence="16" type="ORF">EH32_12555</name>
</gene>
<dbReference type="RefSeq" id="WP_034903889.1">
    <property type="nucleotide sequence ID" value="NZ_CP017057.1"/>
</dbReference>
<dbReference type="CDD" id="cd03431">
    <property type="entry name" value="NUDIX_DNA_Glycosylase_C-MutY"/>
    <property type="match status" value="1"/>
</dbReference>